<comment type="catalytic activity">
    <reaction evidence="3">
        <text>a long-chain fatty acyl-CoA + H2O = a long-chain fatty acid + CoA + H(+)</text>
        <dbReference type="Rhea" id="RHEA:67680"/>
        <dbReference type="ChEBI" id="CHEBI:15377"/>
        <dbReference type="ChEBI" id="CHEBI:15378"/>
        <dbReference type="ChEBI" id="CHEBI:57287"/>
        <dbReference type="ChEBI" id="CHEBI:57560"/>
        <dbReference type="ChEBI" id="CHEBI:83139"/>
    </reaction>
</comment>
<evidence type="ECO:0000313" key="9">
    <source>
        <dbReference type="EMBL" id="TWO71013.1"/>
    </source>
</evidence>
<comment type="similarity">
    <text evidence="4">Belongs to the YigI thioesterase family.</text>
</comment>
<dbReference type="Pfam" id="PF03061">
    <property type="entry name" value="4HBT"/>
    <property type="match status" value="1"/>
</dbReference>
<accession>A0A562ZR44</accession>
<dbReference type="Proteomes" id="UP000318199">
    <property type="component" value="Unassembled WGS sequence"/>
</dbReference>
<evidence type="ECO:0000256" key="6">
    <source>
        <dbReference type="ARBA" id="ARBA00040062"/>
    </source>
</evidence>
<dbReference type="NCBIfam" id="TIGR00369">
    <property type="entry name" value="unchar_dom_1"/>
    <property type="match status" value="1"/>
</dbReference>
<dbReference type="CDD" id="cd03443">
    <property type="entry name" value="PaaI_thioesterase"/>
    <property type="match status" value="1"/>
</dbReference>
<dbReference type="SUPFAM" id="SSF54637">
    <property type="entry name" value="Thioesterase/thiol ester dehydrase-isomerase"/>
    <property type="match status" value="1"/>
</dbReference>
<dbReference type="EMBL" id="VOBQ01000009">
    <property type="protein sequence ID" value="TWO71013.1"/>
    <property type="molecule type" value="Genomic_DNA"/>
</dbReference>
<keyword evidence="10" id="KW-1185">Reference proteome</keyword>
<evidence type="ECO:0000256" key="4">
    <source>
        <dbReference type="ARBA" id="ARBA00038381"/>
    </source>
</evidence>
<dbReference type="InterPro" id="IPR006683">
    <property type="entry name" value="Thioestr_dom"/>
</dbReference>
<evidence type="ECO:0000256" key="3">
    <source>
        <dbReference type="ARBA" id="ARBA00036002"/>
    </source>
</evidence>
<evidence type="ECO:0000313" key="10">
    <source>
        <dbReference type="Proteomes" id="UP000318199"/>
    </source>
</evidence>
<comment type="catalytic activity">
    <reaction evidence="7">
        <text>a medium-chain fatty acyl-CoA + H2O = a medium-chain fatty acid + CoA + H(+)</text>
        <dbReference type="Rhea" id="RHEA:68184"/>
        <dbReference type="ChEBI" id="CHEBI:15377"/>
        <dbReference type="ChEBI" id="CHEBI:15378"/>
        <dbReference type="ChEBI" id="CHEBI:57287"/>
        <dbReference type="ChEBI" id="CHEBI:59558"/>
        <dbReference type="ChEBI" id="CHEBI:90546"/>
    </reaction>
</comment>
<keyword evidence="1" id="KW-0378">Hydrolase</keyword>
<proteinExistence type="inferred from homology"/>
<organism evidence="9 10">
    <name type="scientific">Caenimonas sedimenti</name>
    <dbReference type="NCBI Taxonomy" id="2596921"/>
    <lineage>
        <taxon>Bacteria</taxon>
        <taxon>Pseudomonadati</taxon>
        <taxon>Pseudomonadota</taxon>
        <taxon>Betaproteobacteria</taxon>
        <taxon>Burkholderiales</taxon>
        <taxon>Comamonadaceae</taxon>
        <taxon>Caenimonas</taxon>
    </lineage>
</organism>
<name>A0A562ZR44_9BURK</name>
<dbReference type="RefSeq" id="WP_145893243.1">
    <property type="nucleotide sequence ID" value="NZ_VOBQ01000009.1"/>
</dbReference>
<gene>
    <name evidence="9" type="ORF">FN976_11845</name>
</gene>
<comment type="caution">
    <text evidence="9">The sequence shown here is derived from an EMBL/GenBank/DDBJ whole genome shotgun (WGS) entry which is preliminary data.</text>
</comment>
<evidence type="ECO:0000256" key="5">
    <source>
        <dbReference type="ARBA" id="ARBA00038894"/>
    </source>
</evidence>
<dbReference type="InterPro" id="IPR003736">
    <property type="entry name" value="PAAI_dom"/>
</dbReference>
<feature type="domain" description="Thioesterase" evidence="8">
    <location>
        <begin position="50"/>
        <end position="122"/>
    </location>
</feature>
<evidence type="ECO:0000256" key="7">
    <source>
        <dbReference type="ARBA" id="ARBA00048062"/>
    </source>
</evidence>
<evidence type="ECO:0000256" key="1">
    <source>
        <dbReference type="ARBA" id="ARBA00022801"/>
    </source>
</evidence>
<protein>
    <recommendedName>
        <fullName evidence="6">Medium/long-chain acyl-CoA thioesterase YigI</fullName>
        <ecNumber evidence="5">3.1.2.20</ecNumber>
    </recommendedName>
</protein>
<dbReference type="OrthoDB" id="8525891at2"/>
<evidence type="ECO:0000256" key="2">
    <source>
        <dbReference type="ARBA" id="ARBA00035880"/>
    </source>
</evidence>
<dbReference type="AlphaFoldDB" id="A0A562ZR44"/>
<comment type="catalytic activity">
    <reaction evidence="2">
        <text>a fatty acyl-CoA + H2O = a fatty acid + CoA + H(+)</text>
        <dbReference type="Rhea" id="RHEA:16781"/>
        <dbReference type="ChEBI" id="CHEBI:15377"/>
        <dbReference type="ChEBI" id="CHEBI:15378"/>
        <dbReference type="ChEBI" id="CHEBI:28868"/>
        <dbReference type="ChEBI" id="CHEBI:57287"/>
        <dbReference type="ChEBI" id="CHEBI:77636"/>
        <dbReference type="EC" id="3.1.2.20"/>
    </reaction>
</comment>
<dbReference type="InterPro" id="IPR029069">
    <property type="entry name" value="HotDog_dom_sf"/>
</dbReference>
<sequence length="147" mass="15039">MNDDIAARALVERVTSSPGYTSAVGTQVALVERGSVHLRLARRPDLLQFNGHFHGGVIAGLADHAAGAAVTTALPPGRIAVTVDLHVNYLSPASGEAIVAKARAVRMGASICVASVEVMTTADGQEQLAAIATATLRAVDLPPLQPG</sequence>
<reference evidence="9 10" key="1">
    <citation type="submission" date="2019-07" db="EMBL/GenBank/DDBJ databases">
        <title>Caenimonas sedimenti sp. nov., isolated from activated sludge.</title>
        <authorList>
            <person name="Xu J."/>
        </authorList>
    </citation>
    <scope>NUCLEOTIDE SEQUENCE [LARGE SCALE GENOMIC DNA]</scope>
    <source>
        <strain evidence="9 10">HX-9-20</strain>
    </source>
</reference>
<dbReference type="Gene3D" id="3.10.129.10">
    <property type="entry name" value="Hotdog Thioesterase"/>
    <property type="match status" value="1"/>
</dbReference>
<dbReference type="EC" id="3.1.2.20" evidence="5"/>
<dbReference type="PANTHER" id="PTHR43240:SF20">
    <property type="entry name" value="MEDIUM_LONG-CHAIN ACYL-COA THIOESTERASE YIGI"/>
    <property type="match status" value="1"/>
</dbReference>
<evidence type="ECO:0000259" key="8">
    <source>
        <dbReference type="Pfam" id="PF03061"/>
    </source>
</evidence>
<dbReference type="GO" id="GO:0047617">
    <property type="term" value="F:fatty acyl-CoA hydrolase activity"/>
    <property type="evidence" value="ECO:0007669"/>
    <property type="project" value="UniProtKB-EC"/>
</dbReference>
<dbReference type="PANTHER" id="PTHR43240">
    <property type="entry name" value="1,4-DIHYDROXY-2-NAPHTHOYL-COA THIOESTERASE 1"/>
    <property type="match status" value="1"/>
</dbReference>